<name>A0A3M7PIA8_BRAPC</name>
<dbReference type="EMBL" id="REGN01010798">
    <property type="protein sequence ID" value="RMZ98397.1"/>
    <property type="molecule type" value="Genomic_DNA"/>
</dbReference>
<protein>
    <submittedName>
        <fullName evidence="1">Uncharacterized protein</fullName>
    </submittedName>
</protein>
<reference evidence="1 2" key="1">
    <citation type="journal article" date="2018" name="Sci. Rep.">
        <title>Genomic signatures of local adaptation to the degree of environmental predictability in rotifers.</title>
        <authorList>
            <person name="Franch-Gras L."/>
            <person name="Hahn C."/>
            <person name="Garcia-Roger E.M."/>
            <person name="Carmona M.J."/>
            <person name="Serra M."/>
            <person name="Gomez A."/>
        </authorList>
    </citation>
    <scope>NUCLEOTIDE SEQUENCE [LARGE SCALE GENOMIC DNA]</scope>
    <source>
        <strain evidence="1">HYR1</strain>
    </source>
</reference>
<gene>
    <name evidence="1" type="ORF">BpHYR1_013203</name>
</gene>
<keyword evidence="2" id="KW-1185">Reference proteome</keyword>
<feature type="non-terminal residue" evidence="1">
    <location>
        <position position="1"/>
    </location>
</feature>
<dbReference type="Proteomes" id="UP000276133">
    <property type="component" value="Unassembled WGS sequence"/>
</dbReference>
<evidence type="ECO:0000313" key="1">
    <source>
        <dbReference type="EMBL" id="RMZ98397.1"/>
    </source>
</evidence>
<organism evidence="1 2">
    <name type="scientific">Brachionus plicatilis</name>
    <name type="common">Marine rotifer</name>
    <name type="synonym">Brachionus muelleri</name>
    <dbReference type="NCBI Taxonomy" id="10195"/>
    <lineage>
        <taxon>Eukaryota</taxon>
        <taxon>Metazoa</taxon>
        <taxon>Spiralia</taxon>
        <taxon>Gnathifera</taxon>
        <taxon>Rotifera</taxon>
        <taxon>Eurotatoria</taxon>
        <taxon>Monogononta</taxon>
        <taxon>Pseudotrocha</taxon>
        <taxon>Ploima</taxon>
        <taxon>Brachionidae</taxon>
        <taxon>Brachionus</taxon>
    </lineage>
</organism>
<evidence type="ECO:0000313" key="2">
    <source>
        <dbReference type="Proteomes" id="UP000276133"/>
    </source>
</evidence>
<accession>A0A3M7PIA8</accession>
<dbReference type="AlphaFoldDB" id="A0A3M7PIA8"/>
<sequence>SFFLYLFHFFIFSLSFPITIPTNINFNSLNILNITSFEEPFFLPRGFRTLPSLFKTTTGVTNIIIIIQYKMEQIVQALRFQTRMRKLCVDLFKY</sequence>
<comment type="caution">
    <text evidence="1">The sequence shown here is derived from an EMBL/GenBank/DDBJ whole genome shotgun (WGS) entry which is preliminary data.</text>
</comment>
<proteinExistence type="predicted"/>